<sequence length="649" mass="73258">MNTILSLCFSTVILIFPLAASAQDIREDEKLLSLYFDMGLELEQKVEAATRVPKSLNQVAENVTIITAADIERMNAHNVDDILNRVAGIYVNYIGLDFNNNSLIYIQGSNWEHVVVLLDGVRVNKASVELAWVNMIPVRIIKRIEVIKGAASSVWGSALGGVINIITKDSGDSTKPQVDVVASYGGKKSHDVTAELTGKTANVSYYLYAGSQDSDGLQDDRFYENSPGYGKLRVEMPHDMTLEISGLYSQPKHLATYWPAAGHAQELNDKNTFISARFDALLAEDLNLHAEVFRFDNDYQLIRHTTSLPTTLIHNFINDQKSTGGAFRLDYKRGDHTLVAGADYQRNEIQMTRKYRNSVVDWDPYYPLLAPMRDYYAMDLLTEDISGYYLNGSFVFDRLTVSPGLRWDHISTVSNELISPSLGVTYQIRTDTLLRASVSKGFRKPPAWHLEGDPLYSPSSVNPYLDPEKNWTYQAGAESMAIPYLHIKTTLFHHDVDNTWVTAPDWSIYKMNGDPSQRQGLEVEVRTRSIYHTSLQANVTYTYSDLPEDQTDHSSTVNIILLFDHPEIITAELSGHYLKWGRYLADGKEAKENNSILWNLSINRTLYDSEHLGLILFGVARNIFNTSQYTSERGPNAPRYAEIGLKMRF</sequence>
<evidence type="ECO:0000256" key="12">
    <source>
        <dbReference type="SAM" id="SignalP"/>
    </source>
</evidence>
<organism evidence="15 16">
    <name type="scientific">Candidatus Desulfobia pelagia</name>
    <dbReference type="NCBI Taxonomy" id="2841692"/>
    <lineage>
        <taxon>Bacteria</taxon>
        <taxon>Pseudomonadati</taxon>
        <taxon>Thermodesulfobacteriota</taxon>
        <taxon>Desulfobulbia</taxon>
        <taxon>Desulfobulbales</taxon>
        <taxon>Desulfobulbaceae</taxon>
        <taxon>Candidatus Desulfobia</taxon>
    </lineage>
</organism>
<dbReference type="SUPFAM" id="SSF56935">
    <property type="entry name" value="Porins"/>
    <property type="match status" value="1"/>
</dbReference>
<keyword evidence="3 10" id="KW-1134">Transmembrane beta strand</keyword>
<dbReference type="Gene3D" id="2.40.170.20">
    <property type="entry name" value="TonB-dependent receptor, beta-barrel domain"/>
    <property type="match status" value="1"/>
</dbReference>
<evidence type="ECO:0000256" key="11">
    <source>
        <dbReference type="RuleBase" id="RU003357"/>
    </source>
</evidence>
<evidence type="ECO:0000256" key="1">
    <source>
        <dbReference type="ARBA" id="ARBA00004571"/>
    </source>
</evidence>
<dbReference type="Proteomes" id="UP000614424">
    <property type="component" value="Unassembled WGS sequence"/>
</dbReference>
<comment type="subcellular location">
    <subcellularLocation>
        <location evidence="1 10">Cell outer membrane</location>
        <topology evidence="1 10">Multi-pass membrane protein</topology>
    </subcellularLocation>
</comment>
<evidence type="ECO:0000256" key="6">
    <source>
        <dbReference type="ARBA" id="ARBA00023065"/>
    </source>
</evidence>
<evidence type="ECO:0000256" key="8">
    <source>
        <dbReference type="ARBA" id="ARBA00023136"/>
    </source>
</evidence>
<dbReference type="PANTHER" id="PTHR30069:SF53">
    <property type="entry name" value="COLICIN I RECEPTOR-RELATED"/>
    <property type="match status" value="1"/>
</dbReference>
<keyword evidence="15" id="KW-0675">Receptor</keyword>
<dbReference type="PANTHER" id="PTHR30069">
    <property type="entry name" value="TONB-DEPENDENT OUTER MEMBRANE RECEPTOR"/>
    <property type="match status" value="1"/>
</dbReference>
<name>A0A8J6TBX3_9BACT</name>
<feature type="signal peptide" evidence="12">
    <location>
        <begin position="1"/>
        <end position="22"/>
    </location>
</feature>
<dbReference type="InterPro" id="IPR036942">
    <property type="entry name" value="Beta-barrel_TonB_sf"/>
</dbReference>
<proteinExistence type="inferred from homology"/>
<protein>
    <submittedName>
        <fullName evidence="15">TonB-dependent receptor</fullName>
    </submittedName>
</protein>
<dbReference type="GO" id="GO:0015344">
    <property type="term" value="F:siderophore uptake transmembrane transporter activity"/>
    <property type="evidence" value="ECO:0007669"/>
    <property type="project" value="TreeGrafter"/>
</dbReference>
<evidence type="ECO:0000256" key="10">
    <source>
        <dbReference type="PROSITE-ProRule" id="PRU01360"/>
    </source>
</evidence>
<dbReference type="PROSITE" id="PS52016">
    <property type="entry name" value="TONB_DEPENDENT_REC_3"/>
    <property type="match status" value="1"/>
</dbReference>
<evidence type="ECO:0000256" key="9">
    <source>
        <dbReference type="ARBA" id="ARBA00023237"/>
    </source>
</evidence>
<evidence type="ECO:0000313" key="15">
    <source>
        <dbReference type="EMBL" id="MBC8317419.1"/>
    </source>
</evidence>
<dbReference type="InterPro" id="IPR000531">
    <property type="entry name" value="Beta-barrel_TonB"/>
</dbReference>
<dbReference type="GO" id="GO:0044718">
    <property type="term" value="P:siderophore transmembrane transport"/>
    <property type="evidence" value="ECO:0007669"/>
    <property type="project" value="TreeGrafter"/>
</dbReference>
<evidence type="ECO:0000256" key="3">
    <source>
        <dbReference type="ARBA" id="ARBA00022452"/>
    </source>
</evidence>
<accession>A0A8J6TBX3</accession>
<keyword evidence="9 10" id="KW-0998">Cell outer membrane</keyword>
<dbReference type="Pfam" id="PF00593">
    <property type="entry name" value="TonB_dep_Rec_b-barrel"/>
    <property type="match status" value="1"/>
</dbReference>
<comment type="similarity">
    <text evidence="10 11">Belongs to the TonB-dependent receptor family.</text>
</comment>
<feature type="chain" id="PRO_5035262912" evidence="12">
    <location>
        <begin position="23"/>
        <end position="649"/>
    </location>
</feature>
<evidence type="ECO:0000256" key="4">
    <source>
        <dbReference type="ARBA" id="ARBA00022692"/>
    </source>
</evidence>
<keyword evidence="7 11" id="KW-0798">TonB box</keyword>
<evidence type="ECO:0000313" key="16">
    <source>
        <dbReference type="Proteomes" id="UP000614424"/>
    </source>
</evidence>
<dbReference type="GO" id="GO:0009279">
    <property type="term" value="C:cell outer membrane"/>
    <property type="evidence" value="ECO:0007669"/>
    <property type="project" value="UniProtKB-SubCell"/>
</dbReference>
<reference evidence="15 16" key="1">
    <citation type="submission" date="2020-08" db="EMBL/GenBank/DDBJ databases">
        <title>Bridging the membrane lipid divide: bacteria of the FCB group superphylum have the potential to synthesize archaeal ether lipids.</title>
        <authorList>
            <person name="Villanueva L."/>
            <person name="Von Meijenfeldt F.A.B."/>
            <person name="Westbye A.B."/>
            <person name="Yadav S."/>
            <person name="Hopmans E.C."/>
            <person name="Dutilh B.E."/>
            <person name="Sinninghe Damste J.S."/>
        </authorList>
    </citation>
    <scope>NUCLEOTIDE SEQUENCE [LARGE SCALE GENOMIC DNA]</scope>
    <source>
        <strain evidence="15">NIOZ-UU47</strain>
    </source>
</reference>
<gene>
    <name evidence="15" type="ORF">H8E41_05900</name>
</gene>
<dbReference type="Gene3D" id="2.170.130.10">
    <property type="entry name" value="TonB-dependent receptor, plug domain"/>
    <property type="match status" value="1"/>
</dbReference>
<keyword evidence="5 12" id="KW-0732">Signal</keyword>
<keyword evidence="6" id="KW-0406">Ion transport</keyword>
<dbReference type="InterPro" id="IPR012910">
    <property type="entry name" value="Plug_dom"/>
</dbReference>
<feature type="domain" description="TonB-dependent receptor plug" evidence="14">
    <location>
        <begin position="57"/>
        <end position="162"/>
    </location>
</feature>
<keyword evidence="4 10" id="KW-0812">Transmembrane</keyword>
<comment type="caution">
    <text evidence="15">The sequence shown here is derived from an EMBL/GenBank/DDBJ whole genome shotgun (WGS) entry which is preliminary data.</text>
</comment>
<evidence type="ECO:0000256" key="7">
    <source>
        <dbReference type="ARBA" id="ARBA00023077"/>
    </source>
</evidence>
<keyword evidence="8 10" id="KW-0472">Membrane</keyword>
<evidence type="ECO:0000259" key="13">
    <source>
        <dbReference type="Pfam" id="PF00593"/>
    </source>
</evidence>
<dbReference type="InterPro" id="IPR037066">
    <property type="entry name" value="Plug_dom_sf"/>
</dbReference>
<evidence type="ECO:0000256" key="2">
    <source>
        <dbReference type="ARBA" id="ARBA00022448"/>
    </source>
</evidence>
<keyword evidence="2 10" id="KW-0813">Transport</keyword>
<dbReference type="InterPro" id="IPR039426">
    <property type="entry name" value="TonB-dep_rcpt-like"/>
</dbReference>
<evidence type="ECO:0000259" key="14">
    <source>
        <dbReference type="Pfam" id="PF07715"/>
    </source>
</evidence>
<dbReference type="AlphaFoldDB" id="A0A8J6TBX3"/>
<feature type="domain" description="TonB-dependent receptor-like beta-barrel" evidence="13">
    <location>
        <begin position="221"/>
        <end position="550"/>
    </location>
</feature>
<dbReference type="EMBL" id="JACNJZ010000088">
    <property type="protein sequence ID" value="MBC8317419.1"/>
    <property type="molecule type" value="Genomic_DNA"/>
</dbReference>
<evidence type="ECO:0000256" key="5">
    <source>
        <dbReference type="ARBA" id="ARBA00022729"/>
    </source>
</evidence>
<dbReference type="Pfam" id="PF07715">
    <property type="entry name" value="Plug"/>
    <property type="match status" value="1"/>
</dbReference>